<dbReference type="AlphaFoldDB" id="A0A182QMX4"/>
<feature type="compositionally biased region" description="Low complexity" evidence="1">
    <location>
        <begin position="235"/>
        <end position="251"/>
    </location>
</feature>
<feature type="compositionally biased region" description="Basic residues" evidence="1">
    <location>
        <begin position="57"/>
        <end position="79"/>
    </location>
</feature>
<feature type="chain" id="PRO_5008133190" description="Salivary glue protein Sgs-3" evidence="2">
    <location>
        <begin position="19"/>
        <end position="349"/>
    </location>
</feature>
<reference evidence="3" key="2">
    <citation type="submission" date="2020-05" db="UniProtKB">
        <authorList>
            <consortium name="EnsemblMetazoa"/>
        </authorList>
    </citation>
    <scope>IDENTIFICATION</scope>
    <source>
        <strain evidence="3">FAR1</strain>
    </source>
</reference>
<feature type="signal peptide" evidence="2">
    <location>
        <begin position="1"/>
        <end position="18"/>
    </location>
</feature>
<evidence type="ECO:0000313" key="4">
    <source>
        <dbReference type="Proteomes" id="UP000075886"/>
    </source>
</evidence>
<proteinExistence type="predicted"/>
<dbReference type="Proteomes" id="UP000075886">
    <property type="component" value="Unassembled WGS sequence"/>
</dbReference>
<reference evidence="4" key="1">
    <citation type="submission" date="2014-01" db="EMBL/GenBank/DDBJ databases">
        <title>The Genome Sequence of Anopheles farauti FAR1 (V2).</title>
        <authorList>
            <consortium name="The Broad Institute Genomics Platform"/>
            <person name="Neafsey D.E."/>
            <person name="Besansky N."/>
            <person name="Howell P."/>
            <person name="Walton C."/>
            <person name="Young S.K."/>
            <person name="Zeng Q."/>
            <person name="Gargeya S."/>
            <person name="Fitzgerald M."/>
            <person name="Haas B."/>
            <person name="Abouelleil A."/>
            <person name="Allen A.W."/>
            <person name="Alvarado L."/>
            <person name="Arachchi H.M."/>
            <person name="Berlin A.M."/>
            <person name="Chapman S.B."/>
            <person name="Gainer-Dewar J."/>
            <person name="Goldberg J."/>
            <person name="Griggs A."/>
            <person name="Gujja S."/>
            <person name="Hansen M."/>
            <person name="Howarth C."/>
            <person name="Imamovic A."/>
            <person name="Ireland A."/>
            <person name="Larimer J."/>
            <person name="McCowan C."/>
            <person name="Murphy C."/>
            <person name="Pearson M."/>
            <person name="Poon T.W."/>
            <person name="Priest M."/>
            <person name="Roberts A."/>
            <person name="Saif S."/>
            <person name="Shea T."/>
            <person name="Sisk P."/>
            <person name="Sykes S."/>
            <person name="Wortman J."/>
            <person name="Nusbaum C."/>
            <person name="Birren B."/>
        </authorList>
    </citation>
    <scope>NUCLEOTIDE SEQUENCE [LARGE SCALE GENOMIC DNA]</scope>
    <source>
        <strain evidence="4">FAR1</strain>
    </source>
</reference>
<keyword evidence="4" id="KW-1185">Reference proteome</keyword>
<evidence type="ECO:0000256" key="2">
    <source>
        <dbReference type="SAM" id="SignalP"/>
    </source>
</evidence>
<dbReference type="EMBL" id="AXCN02001476">
    <property type="status" value="NOT_ANNOTATED_CDS"/>
    <property type="molecule type" value="Genomic_DNA"/>
</dbReference>
<evidence type="ECO:0000256" key="1">
    <source>
        <dbReference type="SAM" id="MobiDB-lite"/>
    </source>
</evidence>
<name>A0A182QMX4_9DIPT</name>
<evidence type="ECO:0008006" key="5">
    <source>
        <dbReference type="Google" id="ProtNLM"/>
    </source>
</evidence>
<protein>
    <recommendedName>
        <fullName evidence="5">Salivary glue protein Sgs-3</fullName>
    </recommendedName>
</protein>
<feature type="region of interest" description="Disordered" evidence="1">
    <location>
        <begin position="49"/>
        <end position="94"/>
    </location>
</feature>
<feature type="region of interest" description="Disordered" evidence="1">
    <location>
        <begin position="214"/>
        <end position="256"/>
    </location>
</feature>
<dbReference type="VEuPathDB" id="VectorBase:AFAF013414"/>
<sequence length="349" mass="38397">MDFKILLCFAVLCLAAHATSNGALNADDSAVESATETKRWRIFEIKKTTTSSVRSTTKTKKRQTTTAKRGRKPRVKATSKRQGQSAATIPVKRSSTKIQRLGKLASGPTRKTSKTIKRMGTTKARANGRMTTIARRTMPPMIRRTTTKRTQQSKTTIKLRGVPVKLKQSKTTKRGTTAITTRRTPVTTETMLRTRFQPRDPLSFYGIVLYNAPPPPLPPTTTTTTEGTSNVNPRASNETTTENKATNATTSDAEYEDGDYEYPAEEVSTVRDSTTVSGTSSPTTELMIATNATSTATRNPNLIRKRRKKVTTSVSSTTSNPGVRRVRLRRKKTTIAPVQNVTKAANEVI</sequence>
<dbReference type="EnsemblMetazoa" id="AFAF013414-RA">
    <property type="protein sequence ID" value="AFAF013414-PA"/>
    <property type="gene ID" value="AFAF013414"/>
</dbReference>
<accession>A0A182QMX4</accession>
<evidence type="ECO:0000313" key="3">
    <source>
        <dbReference type="EnsemblMetazoa" id="AFAF013414-PA"/>
    </source>
</evidence>
<organism evidence="3 4">
    <name type="scientific">Anopheles farauti</name>
    <dbReference type="NCBI Taxonomy" id="69004"/>
    <lineage>
        <taxon>Eukaryota</taxon>
        <taxon>Metazoa</taxon>
        <taxon>Ecdysozoa</taxon>
        <taxon>Arthropoda</taxon>
        <taxon>Hexapoda</taxon>
        <taxon>Insecta</taxon>
        <taxon>Pterygota</taxon>
        <taxon>Neoptera</taxon>
        <taxon>Endopterygota</taxon>
        <taxon>Diptera</taxon>
        <taxon>Nematocera</taxon>
        <taxon>Culicoidea</taxon>
        <taxon>Culicidae</taxon>
        <taxon>Anophelinae</taxon>
        <taxon>Anopheles</taxon>
    </lineage>
</organism>
<keyword evidence="2" id="KW-0732">Signal</keyword>